<dbReference type="GO" id="GO:0016556">
    <property type="term" value="P:mRNA modification"/>
    <property type="evidence" value="ECO:0007669"/>
    <property type="project" value="UniProtKB-ARBA"/>
</dbReference>
<dbReference type="InterPro" id="IPR002885">
    <property type="entry name" value="PPR_rpt"/>
</dbReference>
<name>A0A6A3BSX7_HIBSY</name>
<dbReference type="InterPro" id="IPR011990">
    <property type="entry name" value="TPR-like_helical_dom_sf"/>
</dbReference>
<feature type="repeat" description="PPR" evidence="3">
    <location>
        <begin position="241"/>
        <end position="275"/>
    </location>
</feature>
<dbReference type="GO" id="GO:0003723">
    <property type="term" value="F:RNA binding"/>
    <property type="evidence" value="ECO:0007669"/>
    <property type="project" value="InterPro"/>
</dbReference>
<feature type="repeat" description="PPR" evidence="3">
    <location>
        <begin position="139"/>
        <end position="173"/>
    </location>
</feature>
<gene>
    <name evidence="4" type="ORF">F3Y22_tig00109980pilonHSYRG00021</name>
</gene>
<sequence length="543" mass="60979">MASNTMSSPSAESSLSLPSEDGTKYSQILFFQIQNPNQFVYNTMIRGFSHSKCPEKALGFYSYMLHQVNRSPNYFTYPFLLNSCARLSTLKPGVQVHGHVIKFGFELDPFVGNALMLFYLVFRHLNDAQIVFEESLVRDLVSYNTMINGYSSVGQPGGALHLFRKMQDSGILPDGFTFVALLSAFSSLNDHRIGKDIHGFVYRNLRCLDANVLTAILHSYAKSGLMDLAERVFSSMPSNKSTAAWSSLVSGYARCGETEAARKMFDQMEQRDLICWTAMISGYLQYTCARVGALSLGERFRSRYIEGELCSQNIIVSTALVDMYSKCGKIDSALHMFHSIPKGLRTVSLFNSTISGLAQHGLVLSACSHSGLIEEGKELFRLMSDVYGIKPHKEHYGCMVDLLGRDSCLDEAYDLIQSMPFEANSVIWRALMGACKLHGNVKIGEVACQKLIELEPDHGAHYILLSNMLANTNKWEQAERVRKVMEARGIQKPPEWSYIEFRGTIHRFLASDKSHLQDKGLNPCSKIWQCVLDLQGMFPIQRK</sequence>
<evidence type="ECO:0000256" key="2">
    <source>
        <dbReference type="ARBA" id="ARBA00061659"/>
    </source>
</evidence>
<evidence type="ECO:0000256" key="3">
    <source>
        <dbReference type="PROSITE-ProRule" id="PRU00708"/>
    </source>
</evidence>
<dbReference type="FunFam" id="1.25.40.10:FF:000344">
    <property type="entry name" value="Pentatricopeptide repeat-containing protein"/>
    <property type="match status" value="1"/>
</dbReference>
<dbReference type="GO" id="GO:0005737">
    <property type="term" value="C:cytoplasm"/>
    <property type="evidence" value="ECO:0007669"/>
    <property type="project" value="UniProtKB-ARBA"/>
</dbReference>
<dbReference type="SUPFAM" id="SSF48452">
    <property type="entry name" value="TPR-like"/>
    <property type="match status" value="1"/>
</dbReference>
<comment type="similarity">
    <text evidence="2">Belongs to the PPR family. PCMP-E subfamily.</text>
</comment>
<dbReference type="InterPro" id="IPR046848">
    <property type="entry name" value="E_motif"/>
</dbReference>
<protein>
    <submittedName>
        <fullName evidence="4">Pectate lyase 12-like</fullName>
    </submittedName>
</protein>
<keyword evidence="5" id="KW-1185">Reference proteome</keyword>
<evidence type="ECO:0000256" key="1">
    <source>
        <dbReference type="ARBA" id="ARBA00022737"/>
    </source>
</evidence>
<dbReference type="PROSITE" id="PS51375">
    <property type="entry name" value="PPR"/>
    <property type="match status" value="3"/>
</dbReference>
<dbReference type="NCBIfam" id="TIGR00756">
    <property type="entry name" value="PPR"/>
    <property type="match status" value="4"/>
</dbReference>
<dbReference type="GO" id="GO:0016829">
    <property type="term" value="F:lyase activity"/>
    <property type="evidence" value="ECO:0007669"/>
    <property type="project" value="UniProtKB-KW"/>
</dbReference>
<dbReference type="Pfam" id="PF13041">
    <property type="entry name" value="PPR_2"/>
    <property type="match status" value="2"/>
</dbReference>
<dbReference type="Gene3D" id="1.25.40.10">
    <property type="entry name" value="Tetratricopeptide repeat domain"/>
    <property type="match status" value="5"/>
</dbReference>
<accession>A0A6A3BSX7</accession>
<evidence type="ECO:0000313" key="4">
    <source>
        <dbReference type="EMBL" id="KAE8719007.1"/>
    </source>
</evidence>
<evidence type="ECO:0000313" key="5">
    <source>
        <dbReference type="Proteomes" id="UP000436088"/>
    </source>
</evidence>
<organism evidence="4 5">
    <name type="scientific">Hibiscus syriacus</name>
    <name type="common">Rose of Sharon</name>
    <dbReference type="NCBI Taxonomy" id="106335"/>
    <lineage>
        <taxon>Eukaryota</taxon>
        <taxon>Viridiplantae</taxon>
        <taxon>Streptophyta</taxon>
        <taxon>Embryophyta</taxon>
        <taxon>Tracheophyta</taxon>
        <taxon>Spermatophyta</taxon>
        <taxon>Magnoliopsida</taxon>
        <taxon>eudicotyledons</taxon>
        <taxon>Gunneridae</taxon>
        <taxon>Pentapetalae</taxon>
        <taxon>rosids</taxon>
        <taxon>malvids</taxon>
        <taxon>Malvales</taxon>
        <taxon>Malvaceae</taxon>
        <taxon>Malvoideae</taxon>
        <taxon>Hibiscus</taxon>
    </lineage>
</organism>
<comment type="caution">
    <text evidence="4">The sequence shown here is derived from an EMBL/GenBank/DDBJ whole genome shotgun (WGS) entry which is preliminary data.</text>
</comment>
<dbReference type="Proteomes" id="UP000436088">
    <property type="component" value="Unassembled WGS sequence"/>
</dbReference>
<dbReference type="FunFam" id="1.25.40.10:FF:000277">
    <property type="entry name" value="Pentatricopeptide repeat-containing protein, mitochondrial"/>
    <property type="match status" value="1"/>
</dbReference>
<dbReference type="InterPro" id="IPR046960">
    <property type="entry name" value="PPR_At4g14850-like_plant"/>
</dbReference>
<dbReference type="Pfam" id="PF01535">
    <property type="entry name" value="PPR"/>
    <property type="match status" value="5"/>
</dbReference>
<feature type="repeat" description="PPR" evidence="3">
    <location>
        <begin position="37"/>
        <end position="67"/>
    </location>
</feature>
<reference evidence="4" key="1">
    <citation type="submission" date="2019-09" db="EMBL/GenBank/DDBJ databases">
        <title>Draft genome information of white flower Hibiscus syriacus.</title>
        <authorList>
            <person name="Kim Y.-M."/>
        </authorList>
    </citation>
    <scope>NUCLEOTIDE SEQUENCE [LARGE SCALE GENOMIC DNA]</scope>
    <source>
        <strain evidence="4">YM2019G1</strain>
    </source>
</reference>
<dbReference type="EMBL" id="VEPZ02000796">
    <property type="protein sequence ID" value="KAE8719007.1"/>
    <property type="molecule type" value="Genomic_DNA"/>
</dbReference>
<dbReference type="PANTHER" id="PTHR47926">
    <property type="entry name" value="PENTATRICOPEPTIDE REPEAT-CONTAINING PROTEIN"/>
    <property type="match status" value="1"/>
</dbReference>
<dbReference type="AlphaFoldDB" id="A0A6A3BSX7"/>
<proteinExistence type="inferred from homology"/>
<dbReference type="Pfam" id="PF20431">
    <property type="entry name" value="E_motif"/>
    <property type="match status" value="1"/>
</dbReference>
<keyword evidence="1" id="KW-0677">Repeat</keyword>
<dbReference type="PANTHER" id="PTHR47926:SF360">
    <property type="entry name" value="PENTATRICOPEPTIDE REPEAT-CONTAINING PROTEIN"/>
    <property type="match status" value="1"/>
</dbReference>